<sequence>MTDSFDPAWENDSPSTASAEDREVLANHDPLGLDLASQIARGTASPLPPPRGVNRKPRAKRRPWTDRNARSGSGPDARDPQPLGAALGRVIEERGWQREVNLRHLLDRWDSLVGPANGAHSHPEAYKDTVLTVRCDATVWATQLRMLAPSLVAQLNRQLGQGTVTRINVLGPTAPSWKHGSRSVRDGRGPRDTYG</sequence>
<dbReference type="AlphaFoldDB" id="A0A1R4J7R7"/>
<dbReference type="STRING" id="1255658.FM114_05970"/>
<feature type="region of interest" description="Disordered" evidence="1">
    <location>
        <begin position="171"/>
        <end position="195"/>
    </location>
</feature>
<feature type="region of interest" description="Disordered" evidence="1">
    <location>
        <begin position="1"/>
        <end position="83"/>
    </location>
</feature>
<evidence type="ECO:0000313" key="2">
    <source>
        <dbReference type="EMBL" id="SJN28118.1"/>
    </source>
</evidence>
<dbReference type="EMBL" id="FUKQ01000024">
    <property type="protein sequence ID" value="SJN28118.1"/>
    <property type="molecule type" value="Genomic_DNA"/>
</dbReference>
<dbReference type="PANTHER" id="PTHR36456">
    <property type="entry name" value="UPF0232 PROTEIN SCO3875"/>
    <property type="match status" value="1"/>
</dbReference>
<name>A0A1R4J7R7_9ACTN</name>
<accession>A0A1R4J7R7</accession>
<dbReference type="PANTHER" id="PTHR36456:SF1">
    <property type="entry name" value="UPF0232 PROTEIN SCO3875"/>
    <property type="match status" value="1"/>
</dbReference>
<dbReference type="Pfam" id="PF05258">
    <property type="entry name" value="DciA"/>
    <property type="match status" value="1"/>
</dbReference>
<protein>
    <submittedName>
        <fullName evidence="2">Zn-ribbon-containing, possibly RNA-binding protein and truncated derivatives</fullName>
    </submittedName>
</protein>
<dbReference type="Proteomes" id="UP000188342">
    <property type="component" value="Unassembled WGS sequence"/>
</dbReference>
<dbReference type="RefSeq" id="WP_094764270.1">
    <property type="nucleotide sequence ID" value="NZ_FUKQ01000024.1"/>
</dbReference>
<reference evidence="2 3" key="1">
    <citation type="submission" date="2017-02" db="EMBL/GenBank/DDBJ databases">
        <authorList>
            <person name="Peterson S.W."/>
        </authorList>
    </citation>
    <scope>NUCLEOTIDE SEQUENCE [LARGE SCALE GENOMIC DNA]</scope>
    <source>
        <strain evidence="2 3">LSP_Lj1</strain>
    </source>
</reference>
<keyword evidence="3" id="KW-1185">Reference proteome</keyword>
<feature type="compositionally biased region" description="Basic and acidic residues" evidence="1">
    <location>
        <begin position="183"/>
        <end position="195"/>
    </location>
</feature>
<organism evidence="2 3">
    <name type="scientific">Luteococcus japonicus LSP_Lj1</name>
    <dbReference type="NCBI Taxonomy" id="1255658"/>
    <lineage>
        <taxon>Bacteria</taxon>
        <taxon>Bacillati</taxon>
        <taxon>Actinomycetota</taxon>
        <taxon>Actinomycetes</taxon>
        <taxon>Propionibacteriales</taxon>
        <taxon>Propionibacteriaceae</taxon>
        <taxon>Luteococcus</taxon>
    </lineage>
</organism>
<gene>
    <name evidence="2" type="ORF">FM114_05970</name>
</gene>
<feature type="compositionally biased region" description="Basic residues" evidence="1">
    <location>
        <begin position="53"/>
        <end position="62"/>
    </location>
</feature>
<proteinExistence type="predicted"/>
<dbReference type="OrthoDB" id="5516926at2"/>
<dbReference type="InterPro" id="IPR007922">
    <property type="entry name" value="DciA-like"/>
</dbReference>
<evidence type="ECO:0000313" key="3">
    <source>
        <dbReference type="Proteomes" id="UP000188342"/>
    </source>
</evidence>
<evidence type="ECO:0000256" key="1">
    <source>
        <dbReference type="SAM" id="MobiDB-lite"/>
    </source>
</evidence>